<keyword evidence="4" id="KW-0472">Membrane</keyword>
<keyword evidence="2" id="KW-0812">Transmembrane</keyword>
<dbReference type="OrthoDB" id="3873419at2"/>
<dbReference type="SUPFAM" id="SSF144091">
    <property type="entry name" value="Rhomboid-like"/>
    <property type="match status" value="1"/>
</dbReference>
<accession>A0A1H4PVK4</accession>
<name>A0A1H4PVK4_9NOCA</name>
<comment type="subcellular location">
    <subcellularLocation>
        <location evidence="1">Membrane</location>
        <topology evidence="1">Multi-pass membrane protein</topology>
    </subcellularLocation>
</comment>
<dbReference type="InterPro" id="IPR035952">
    <property type="entry name" value="Rhomboid-like_sf"/>
</dbReference>
<evidence type="ECO:0000256" key="3">
    <source>
        <dbReference type="ARBA" id="ARBA00022989"/>
    </source>
</evidence>
<dbReference type="EMBL" id="FNSV01000005">
    <property type="protein sequence ID" value="SEC11222.1"/>
    <property type="molecule type" value="Genomic_DNA"/>
</dbReference>
<dbReference type="Proteomes" id="UP000183561">
    <property type="component" value="Unassembled WGS sequence"/>
</dbReference>
<evidence type="ECO:0000256" key="4">
    <source>
        <dbReference type="ARBA" id="ARBA00023136"/>
    </source>
</evidence>
<sequence>MTTSGAGWISAVLFAVVLVLASLIASVQIGEGRIGEMRLTRPPRTAVVLWLLIAVPSLLQIVVPAVLDALERDPDQIRDHQWWRIFTSVAVQDGGVAGTVVNLLVLAWVAPLAVRVWGGVRAVLLFVASQIIFGLFTAFLFPSPGAGNSGATLALAASFAGLVVMQSKEWWVLAASGGIVLAGVLLVVVDDAHGLAVLTGALLGAALATVSPPPGDPPDRLRAL</sequence>
<keyword evidence="3" id="KW-1133">Transmembrane helix</keyword>
<dbReference type="InterPro" id="IPR022764">
    <property type="entry name" value="Peptidase_S54_rhomboid_dom"/>
</dbReference>
<evidence type="ECO:0000259" key="5">
    <source>
        <dbReference type="Pfam" id="PF01694"/>
    </source>
</evidence>
<evidence type="ECO:0000313" key="6">
    <source>
        <dbReference type="EMBL" id="SEC11222.1"/>
    </source>
</evidence>
<dbReference type="GO" id="GO:0004252">
    <property type="term" value="F:serine-type endopeptidase activity"/>
    <property type="evidence" value="ECO:0007669"/>
    <property type="project" value="InterPro"/>
</dbReference>
<dbReference type="RefSeq" id="WP_072940471.1">
    <property type="nucleotide sequence ID" value="NZ_CP070609.1"/>
</dbReference>
<protein>
    <submittedName>
        <fullName evidence="6">Rhomboid family protein</fullName>
    </submittedName>
</protein>
<reference evidence="7" key="1">
    <citation type="submission" date="2016-10" db="EMBL/GenBank/DDBJ databases">
        <authorList>
            <person name="Varghese N."/>
            <person name="Submissions S."/>
        </authorList>
    </citation>
    <scope>NUCLEOTIDE SEQUENCE [LARGE SCALE GENOMIC DNA]</scope>
    <source>
        <strain evidence="7">DSM 44498</strain>
    </source>
</reference>
<feature type="domain" description="Peptidase S54 rhomboid" evidence="5">
    <location>
        <begin position="80"/>
        <end position="209"/>
    </location>
</feature>
<dbReference type="GO" id="GO:0016020">
    <property type="term" value="C:membrane"/>
    <property type="evidence" value="ECO:0007669"/>
    <property type="project" value="UniProtKB-SubCell"/>
</dbReference>
<gene>
    <name evidence="6" type="ORF">SAMN04490239_2920</name>
</gene>
<dbReference type="AlphaFoldDB" id="A0A1H4PVK4"/>
<evidence type="ECO:0000313" key="7">
    <source>
        <dbReference type="Proteomes" id="UP000183561"/>
    </source>
</evidence>
<dbReference type="Gene3D" id="1.20.1540.10">
    <property type="entry name" value="Rhomboid-like"/>
    <property type="match status" value="1"/>
</dbReference>
<evidence type="ECO:0000256" key="2">
    <source>
        <dbReference type="ARBA" id="ARBA00022692"/>
    </source>
</evidence>
<organism evidence="6 7">
    <name type="scientific">Rhodococcus koreensis</name>
    <dbReference type="NCBI Taxonomy" id="99653"/>
    <lineage>
        <taxon>Bacteria</taxon>
        <taxon>Bacillati</taxon>
        <taxon>Actinomycetota</taxon>
        <taxon>Actinomycetes</taxon>
        <taxon>Mycobacteriales</taxon>
        <taxon>Nocardiaceae</taxon>
        <taxon>Rhodococcus</taxon>
    </lineage>
</organism>
<proteinExistence type="predicted"/>
<evidence type="ECO:0000256" key="1">
    <source>
        <dbReference type="ARBA" id="ARBA00004141"/>
    </source>
</evidence>
<dbReference type="Pfam" id="PF01694">
    <property type="entry name" value="Rhomboid"/>
    <property type="match status" value="1"/>
</dbReference>
<keyword evidence="7" id="KW-1185">Reference proteome</keyword>